<sequence>MDGRDPVTDSGTHLTDVPFEELLATVLCAEGRYAELFREHVTRLGGVMQEGLLRAAMDRARRGVPGEEDEMWQCVAELYRRLVSRLDRRPAPAPLTEPATATAGAAEAAAAQAARQADPAVGTVTGRAVPPGDDGAVAGAPAAGGGPPHRPDVDGWAVPGARPVAPEVREAGEQVRRAIEQVFVEFADEAEVRRWTGGRPVPAGFELVDRWRAFHLSLLRLPPALEAFWTARMRSAAPAYWLEPAENWQRVPAPATVPGRVLVPACGRYPGVLADPRASKAGGVAAPLSGNEPGHDLAAGLAHQMSWLAAADEAAHSARTWQLTPLRDPHEGVGYTELLTERLAKFSQAVAWGETERCVLRAAQLAEGLRMVVHRPLVAPDSWWHRLRDETVRFVREVAAEHAPHVVITEIAGRYAEAMNNGLTDGRDDVRLTSASESDGLVLDCLRPHLRGTELGDKPGRVVYGAAH</sequence>
<dbReference type="Proteomes" id="UP000183585">
    <property type="component" value="Unassembled WGS sequence"/>
</dbReference>
<feature type="compositionally biased region" description="Low complexity" evidence="1">
    <location>
        <begin position="109"/>
        <end position="120"/>
    </location>
</feature>
<name>A0A1C5AP25_9ACTN</name>
<evidence type="ECO:0000256" key="1">
    <source>
        <dbReference type="SAM" id="MobiDB-lite"/>
    </source>
</evidence>
<feature type="compositionally biased region" description="Low complexity" evidence="1">
    <location>
        <begin position="128"/>
        <end position="141"/>
    </location>
</feature>
<feature type="region of interest" description="Disordered" evidence="1">
    <location>
        <begin position="109"/>
        <end position="151"/>
    </location>
</feature>
<proteinExistence type="predicted"/>
<dbReference type="EMBL" id="FMCT01000015">
    <property type="protein sequence ID" value="SCF46821.1"/>
    <property type="molecule type" value="Genomic_DNA"/>
</dbReference>
<keyword evidence="3" id="KW-1185">Reference proteome</keyword>
<dbReference type="STRING" id="47853.TK50_14300"/>
<protein>
    <submittedName>
        <fullName evidence="2">Uncharacterized protein</fullName>
    </submittedName>
</protein>
<gene>
    <name evidence="2" type="ORF">GA0070563_11578</name>
</gene>
<accession>A0A1C5AP25</accession>
<evidence type="ECO:0000313" key="2">
    <source>
        <dbReference type="EMBL" id="SCF46821.1"/>
    </source>
</evidence>
<dbReference type="AlphaFoldDB" id="A0A1C5AP25"/>
<evidence type="ECO:0000313" key="3">
    <source>
        <dbReference type="Proteomes" id="UP000183585"/>
    </source>
</evidence>
<reference evidence="3" key="1">
    <citation type="submission" date="2016-06" db="EMBL/GenBank/DDBJ databases">
        <authorList>
            <person name="Varghese N."/>
            <person name="Submissions Spin"/>
        </authorList>
    </citation>
    <scope>NUCLEOTIDE SEQUENCE [LARGE SCALE GENOMIC DNA]</scope>
    <source>
        <strain evidence="3">DSM 43168</strain>
    </source>
</reference>
<organism evidence="2 3">
    <name type="scientific">Micromonospora carbonacea</name>
    <dbReference type="NCBI Taxonomy" id="47853"/>
    <lineage>
        <taxon>Bacteria</taxon>
        <taxon>Bacillati</taxon>
        <taxon>Actinomycetota</taxon>
        <taxon>Actinomycetes</taxon>
        <taxon>Micromonosporales</taxon>
        <taxon>Micromonosporaceae</taxon>
        <taxon>Micromonospora</taxon>
    </lineage>
</organism>